<reference evidence="2 3" key="1">
    <citation type="journal article" date="2013" name="ISME J.">
        <title>A metabolic model for members of the genus Tetrasphaera involved in enhanced biological phosphorus removal.</title>
        <authorList>
            <person name="Kristiansen R."/>
            <person name="Nguyen H.T.T."/>
            <person name="Saunders A.M."/>
            <person name="Nielsen J.L."/>
            <person name="Wimmer R."/>
            <person name="Le V.Q."/>
            <person name="McIlroy S.J."/>
            <person name="Petrovski S."/>
            <person name="Seviour R.J."/>
            <person name="Calteau A."/>
            <person name="Nielsen K.L."/>
            <person name="Nielsen P.H."/>
        </authorList>
    </citation>
    <scope>NUCLEOTIDE SEQUENCE [LARGE SCALE GENOMIC DNA]</scope>
    <source>
        <strain evidence="2 3">T1-X7</strain>
    </source>
</reference>
<organism evidence="2 3">
    <name type="scientific">Nostocoides japonicum T1-X7</name>
    <dbReference type="NCBI Taxonomy" id="1194083"/>
    <lineage>
        <taxon>Bacteria</taxon>
        <taxon>Bacillati</taxon>
        <taxon>Actinomycetota</taxon>
        <taxon>Actinomycetes</taxon>
        <taxon>Micrococcales</taxon>
        <taxon>Intrasporangiaceae</taxon>
        <taxon>Nostocoides</taxon>
    </lineage>
</organism>
<dbReference type="Pfam" id="PF13730">
    <property type="entry name" value="HTH_36"/>
    <property type="match status" value="1"/>
</dbReference>
<feature type="region of interest" description="Disordered" evidence="1">
    <location>
        <begin position="150"/>
        <end position="198"/>
    </location>
</feature>
<protein>
    <recommendedName>
        <fullName evidence="4">Helix-turn-helix domain-containing protein</fullName>
    </recommendedName>
</protein>
<evidence type="ECO:0000313" key="2">
    <source>
        <dbReference type="EMBL" id="CCH79076.1"/>
    </source>
</evidence>
<feature type="compositionally biased region" description="Basic and acidic residues" evidence="1">
    <location>
        <begin position="150"/>
        <end position="171"/>
    </location>
</feature>
<dbReference type="STRING" id="1194083.BN12_40046"/>
<evidence type="ECO:0000256" key="1">
    <source>
        <dbReference type="SAM" id="MobiDB-lite"/>
    </source>
</evidence>
<dbReference type="InterPro" id="IPR036388">
    <property type="entry name" value="WH-like_DNA-bd_sf"/>
</dbReference>
<proteinExistence type="predicted"/>
<dbReference type="Proteomes" id="UP000035721">
    <property type="component" value="Unassembled WGS sequence"/>
</dbReference>
<dbReference type="AlphaFoldDB" id="A0A077LZP9"/>
<gene>
    <name evidence="2" type="ORF">BN12_40046</name>
</gene>
<name>A0A077LZP9_9MICO</name>
<dbReference type="SUPFAM" id="SSF46785">
    <property type="entry name" value="Winged helix' DNA-binding domain"/>
    <property type="match status" value="1"/>
</dbReference>
<accession>A0A077LZP9</accession>
<dbReference type="Gene3D" id="1.10.10.10">
    <property type="entry name" value="Winged helix-like DNA-binding domain superfamily/Winged helix DNA-binding domain"/>
    <property type="match status" value="1"/>
</dbReference>
<dbReference type="EMBL" id="CAJB01000334">
    <property type="protein sequence ID" value="CCH79076.1"/>
    <property type="molecule type" value="Genomic_DNA"/>
</dbReference>
<sequence>MTKPRKGDTPALTDQGPGRRSSATEADASIDTVTDSVAVHVTQHDPDALDYSQVVNLVMLDPRLSPAARCLYAILVSYAKIGQISSGQQHDVYPSQKRIAAQMGKSVDVVQRLMKELEGAGVITRARQYRKNGTRAVDLIHLHDRQMLAAHKAAETRQQEREPSMNKKDLEPEPSLAGCSGSLRSPGPDTSGPRRTSAVEAYDKAIEANKRAARLIQDVAAAHSVYVHVQSWFDRPNAAGSPCRPLRDVISDRMQAGVSEDTAREIVEDALSDAFREWGGKEPQPNKTWFLEAATKHARRHLADLEAW</sequence>
<evidence type="ECO:0000313" key="3">
    <source>
        <dbReference type="Proteomes" id="UP000035721"/>
    </source>
</evidence>
<comment type="caution">
    <text evidence="2">The sequence shown here is derived from an EMBL/GenBank/DDBJ whole genome shotgun (WGS) entry which is preliminary data.</text>
</comment>
<keyword evidence="3" id="KW-1185">Reference proteome</keyword>
<evidence type="ECO:0008006" key="4">
    <source>
        <dbReference type="Google" id="ProtNLM"/>
    </source>
</evidence>
<feature type="region of interest" description="Disordered" evidence="1">
    <location>
        <begin position="1"/>
        <end position="27"/>
    </location>
</feature>
<dbReference type="InterPro" id="IPR036390">
    <property type="entry name" value="WH_DNA-bd_sf"/>
</dbReference>